<feature type="region of interest" description="Disordered" evidence="2">
    <location>
        <begin position="1"/>
        <end position="24"/>
    </location>
</feature>
<evidence type="ECO:0000259" key="3">
    <source>
        <dbReference type="PROSITE" id="PS50048"/>
    </source>
</evidence>
<dbReference type="PROSITE" id="PS50048">
    <property type="entry name" value="ZN2_CY6_FUNGAL_2"/>
    <property type="match status" value="1"/>
</dbReference>
<dbReference type="AlphaFoldDB" id="A0A8H4TSH8"/>
<name>A0A8H4TSH8_9HYPO</name>
<gene>
    <name evidence="4" type="ORF">FSARC_8876</name>
</gene>
<evidence type="ECO:0000313" key="5">
    <source>
        <dbReference type="Proteomes" id="UP000622797"/>
    </source>
</evidence>
<dbReference type="PANTHER" id="PTHR47256:SF1">
    <property type="entry name" value="ZN(II)2CYS6 TRANSCRIPTION FACTOR (EUROFUNG)"/>
    <property type="match status" value="1"/>
</dbReference>
<dbReference type="SUPFAM" id="SSF57701">
    <property type="entry name" value="Zn2/Cys6 DNA-binding domain"/>
    <property type="match status" value="1"/>
</dbReference>
<dbReference type="GO" id="GO:0000981">
    <property type="term" value="F:DNA-binding transcription factor activity, RNA polymerase II-specific"/>
    <property type="evidence" value="ECO:0007669"/>
    <property type="project" value="InterPro"/>
</dbReference>
<reference evidence="4" key="1">
    <citation type="journal article" date="2020" name="BMC Genomics">
        <title>Correction to: Identification and distribution of gene clusters required for synthesis of sphingolipid metabolism inhibitors in diverse species of the filamentous fungus Fusarium.</title>
        <authorList>
            <person name="Kim H.S."/>
            <person name="Lohmar J.M."/>
            <person name="Busman M."/>
            <person name="Brown D.W."/>
            <person name="Naumann T.A."/>
            <person name="Divon H.H."/>
            <person name="Lysoe E."/>
            <person name="Uhlig S."/>
            <person name="Proctor R.H."/>
        </authorList>
    </citation>
    <scope>NUCLEOTIDE SEQUENCE</scope>
    <source>
        <strain evidence="4">NRRL 20472</strain>
    </source>
</reference>
<organism evidence="4 5">
    <name type="scientific">Fusarium sarcochroum</name>
    <dbReference type="NCBI Taxonomy" id="1208366"/>
    <lineage>
        <taxon>Eukaryota</taxon>
        <taxon>Fungi</taxon>
        <taxon>Dikarya</taxon>
        <taxon>Ascomycota</taxon>
        <taxon>Pezizomycotina</taxon>
        <taxon>Sordariomycetes</taxon>
        <taxon>Hypocreomycetidae</taxon>
        <taxon>Hypocreales</taxon>
        <taxon>Nectriaceae</taxon>
        <taxon>Fusarium</taxon>
        <taxon>Fusarium lateritium species complex</taxon>
    </lineage>
</organism>
<dbReference type="CDD" id="cd00067">
    <property type="entry name" value="GAL4"/>
    <property type="match status" value="1"/>
</dbReference>
<protein>
    <recommendedName>
        <fullName evidence="3">Zn(2)-C6 fungal-type domain-containing protein</fullName>
    </recommendedName>
</protein>
<reference evidence="4" key="2">
    <citation type="submission" date="2020-05" db="EMBL/GenBank/DDBJ databases">
        <authorList>
            <person name="Kim H.-S."/>
            <person name="Proctor R.H."/>
            <person name="Brown D.W."/>
        </authorList>
    </citation>
    <scope>NUCLEOTIDE SEQUENCE</scope>
    <source>
        <strain evidence="4">NRRL 20472</strain>
    </source>
</reference>
<evidence type="ECO:0000313" key="4">
    <source>
        <dbReference type="EMBL" id="KAF4963074.1"/>
    </source>
</evidence>
<evidence type="ECO:0000256" key="1">
    <source>
        <dbReference type="ARBA" id="ARBA00023242"/>
    </source>
</evidence>
<dbReference type="Pfam" id="PF00172">
    <property type="entry name" value="Zn_clus"/>
    <property type="match status" value="1"/>
</dbReference>
<dbReference type="Proteomes" id="UP000622797">
    <property type="component" value="Unassembled WGS sequence"/>
</dbReference>
<keyword evidence="1" id="KW-0539">Nucleus</keyword>
<evidence type="ECO:0000256" key="2">
    <source>
        <dbReference type="SAM" id="MobiDB-lite"/>
    </source>
</evidence>
<dbReference type="PROSITE" id="PS00463">
    <property type="entry name" value="ZN2_CY6_FUNGAL_1"/>
    <property type="match status" value="1"/>
</dbReference>
<dbReference type="InterPro" id="IPR053187">
    <property type="entry name" value="Notoamide_regulator"/>
</dbReference>
<sequence length="628" mass="71885">MMSTTTSSNYRVTGRPLAPKTNSLTITAPQDAKLPPRRKPTYAACLPCRKRKIRCDAQRPACAVCRSRHQPCHYDTGRGETPGQARKRKLEPLRHRSSASEEIYNILQTRPESEALEIFRRIRDDSDPDSLIRLVKNGDMLMDLTLLPETRLRYEFPFKTSMPVYLQVPQNEYLPVLIYEESLIDGNNGQSHDSTRNTLQDEADFPYLRPYHAATIIDPRLSAVRPSEWTAITADNDLMRSLMHHFFLYDYQWHATFQKDYFLDDMASGGQELCSSLLVNAILAFVGHSCARSPNHDEYRRPRTLEHLFVAEARRLWDLEAGKNNLTTVQAGPLLYLALAACGMDRIGRSYLLQSVIIAERLDIFNHRHEKRVDGSFNQWYFLEPPLVDEPPKVPLPDPGPNNAWYGEIWIKYPSSDRAYPTHFGVTFRAQSQFNIILNEIARKSFSSQGDSPMYNVDAALDIHKKMVDWYVRLPEQLRPNTIVFPAHLKLHFEPQDTFLAQPLVELANICQRDVTSGRELTHFESIRSTLVLCMKGLSDQGRNQFIGRALFQLTRDSLSTKDKALIDKHIYTNQQAQALPSQIRADQVHSNWPVNIIGTPGELEGQRLTALLYRFEKVTLQSSGTSI</sequence>
<dbReference type="CDD" id="cd12148">
    <property type="entry name" value="fungal_TF_MHR"/>
    <property type="match status" value="1"/>
</dbReference>
<feature type="domain" description="Zn(2)-C6 fungal-type" evidence="3">
    <location>
        <begin position="44"/>
        <end position="74"/>
    </location>
</feature>
<dbReference type="EMBL" id="JABEXW010000497">
    <property type="protein sequence ID" value="KAF4963074.1"/>
    <property type="molecule type" value="Genomic_DNA"/>
</dbReference>
<dbReference type="Gene3D" id="4.10.240.10">
    <property type="entry name" value="Zn(2)-C6 fungal-type DNA-binding domain"/>
    <property type="match status" value="1"/>
</dbReference>
<feature type="compositionally biased region" description="Polar residues" evidence="2">
    <location>
        <begin position="1"/>
        <end position="11"/>
    </location>
</feature>
<keyword evidence="5" id="KW-1185">Reference proteome</keyword>
<dbReference type="InterPro" id="IPR001138">
    <property type="entry name" value="Zn2Cys6_DnaBD"/>
</dbReference>
<proteinExistence type="predicted"/>
<dbReference type="SMART" id="SM00066">
    <property type="entry name" value="GAL4"/>
    <property type="match status" value="1"/>
</dbReference>
<dbReference type="InterPro" id="IPR036864">
    <property type="entry name" value="Zn2-C6_fun-type_DNA-bd_sf"/>
</dbReference>
<dbReference type="OrthoDB" id="426882at2759"/>
<dbReference type="PANTHER" id="PTHR47256">
    <property type="entry name" value="ZN(II)2CYS6 TRANSCRIPTION FACTOR (EUROFUNG)-RELATED"/>
    <property type="match status" value="1"/>
</dbReference>
<comment type="caution">
    <text evidence="4">The sequence shown here is derived from an EMBL/GenBank/DDBJ whole genome shotgun (WGS) entry which is preliminary data.</text>
</comment>
<accession>A0A8H4TSH8</accession>
<dbReference type="GO" id="GO:0008270">
    <property type="term" value="F:zinc ion binding"/>
    <property type="evidence" value="ECO:0007669"/>
    <property type="project" value="InterPro"/>
</dbReference>